<name>A0A7J6TIV6_PEROL</name>
<feature type="transmembrane region" description="Helical" evidence="1">
    <location>
        <begin position="219"/>
        <end position="241"/>
    </location>
</feature>
<keyword evidence="1" id="KW-0472">Membrane</keyword>
<sequence length="294" mass="32045">MYETIMLQYLENSEAFDADPDLDSTVMAVGEGGLSVATAFSLQFRDSGTITNAGSIGAARFSGPSAFAFVGPDNILFEWHPVLHLSVVYDAGSIGSLLAMRVSLDMLPLSQQLRRHIGGFSNSHFFVTNELGQVLASTDDPAAYMSPTAADDGATQLSFKRIWEVMSAVKREYFINLLGSQERVTVESDDIRIDLEIAISSGAPLILVAITSIGDFRDAALASMAVMQVLLAFIPSIILLAQWVWKRHKGRLVEIQVKTRAGFLTAARFMKLMEVSWIPSETITGMAVVTMVRV</sequence>
<accession>A0A7J6TIV6</accession>
<protein>
    <submittedName>
        <fullName evidence="2">Uncharacterized protein</fullName>
    </submittedName>
</protein>
<organism evidence="2 3">
    <name type="scientific">Perkinsus olseni</name>
    <name type="common">Perkinsus atlanticus</name>
    <dbReference type="NCBI Taxonomy" id="32597"/>
    <lineage>
        <taxon>Eukaryota</taxon>
        <taxon>Sar</taxon>
        <taxon>Alveolata</taxon>
        <taxon>Perkinsozoa</taxon>
        <taxon>Perkinsea</taxon>
        <taxon>Perkinsida</taxon>
        <taxon>Perkinsidae</taxon>
        <taxon>Perkinsus</taxon>
    </lineage>
</organism>
<gene>
    <name evidence="2" type="ORF">FOZ63_017728</name>
</gene>
<evidence type="ECO:0000256" key="1">
    <source>
        <dbReference type="SAM" id="Phobius"/>
    </source>
</evidence>
<proteinExistence type="predicted"/>
<keyword evidence="1" id="KW-1133">Transmembrane helix</keyword>
<dbReference type="EMBL" id="JABANO010010942">
    <property type="protein sequence ID" value="KAF4744280.1"/>
    <property type="molecule type" value="Genomic_DNA"/>
</dbReference>
<evidence type="ECO:0000313" key="3">
    <source>
        <dbReference type="Proteomes" id="UP000553632"/>
    </source>
</evidence>
<reference evidence="2 3" key="1">
    <citation type="submission" date="2020-04" db="EMBL/GenBank/DDBJ databases">
        <title>Perkinsus olseni comparative genomics.</title>
        <authorList>
            <person name="Bogema D.R."/>
        </authorList>
    </citation>
    <scope>NUCLEOTIDE SEQUENCE [LARGE SCALE GENOMIC DNA]</scope>
    <source>
        <strain evidence="2 3">ATCC PRA-207</strain>
    </source>
</reference>
<dbReference type="Proteomes" id="UP000553632">
    <property type="component" value="Unassembled WGS sequence"/>
</dbReference>
<keyword evidence="3" id="KW-1185">Reference proteome</keyword>
<keyword evidence="1" id="KW-0812">Transmembrane</keyword>
<evidence type="ECO:0000313" key="2">
    <source>
        <dbReference type="EMBL" id="KAF4744280.1"/>
    </source>
</evidence>
<dbReference type="AlphaFoldDB" id="A0A7J6TIV6"/>
<comment type="caution">
    <text evidence="2">The sequence shown here is derived from an EMBL/GenBank/DDBJ whole genome shotgun (WGS) entry which is preliminary data.</text>
</comment>